<dbReference type="NCBIfam" id="TIGR00756">
    <property type="entry name" value="PPR"/>
    <property type="match status" value="3"/>
</dbReference>
<keyword evidence="4" id="KW-1185">Reference proteome</keyword>
<organism evidence="3 4">
    <name type="scientific">Mucuna pruriens</name>
    <name type="common">Velvet bean</name>
    <name type="synonym">Dolichos pruriens</name>
    <dbReference type="NCBI Taxonomy" id="157652"/>
    <lineage>
        <taxon>Eukaryota</taxon>
        <taxon>Viridiplantae</taxon>
        <taxon>Streptophyta</taxon>
        <taxon>Embryophyta</taxon>
        <taxon>Tracheophyta</taxon>
        <taxon>Spermatophyta</taxon>
        <taxon>Magnoliopsida</taxon>
        <taxon>eudicotyledons</taxon>
        <taxon>Gunneridae</taxon>
        <taxon>Pentapetalae</taxon>
        <taxon>rosids</taxon>
        <taxon>fabids</taxon>
        <taxon>Fabales</taxon>
        <taxon>Fabaceae</taxon>
        <taxon>Papilionoideae</taxon>
        <taxon>50 kb inversion clade</taxon>
        <taxon>NPAAA clade</taxon>
        <taxon>indigoferoid/millettioid clade</taxon>
        <taxon>Phaseoleae</taxon>
        <taxon>Mucuna</taxon>
    </lineage>
</organism>
<evidence type="ECO:0000256" key="1">
    <source>
        <dbReference type="ARBA" id="ARBA00022737"/>
    </source>
</evidence>
<dbReference type="Proteomes" id="UP000257109">
    <property type="component" value="Unassembled WGS sequence"/>
</dbReference>
<dbReference type="PROSITE" id="PS51375">
    <property type="entry name" value="PPR"/>
    <property type="match status" value="3"/>
</dbReference>
<comment type="caution">
    <text evidence="3">The sequence shown here is derived from an EMBL/GenBank/DDBJ whole genome shotgun (WGS) entry which is preliminary data.</text>
</comment>
<reference evidence="3" key="1">
    <citation type="submission" date="2018-05" db="EMBL/GenBank/DDBJ databases">
        <title>Draft genome of Mucuna pruriens seed.</title>
        <authorList>
            <person name="Nnadi N.E."/>
            <person name="Vos R."/>
            <person name="Hasami M.H."/>
            <person name="Devisetty U.K."/>
            <person name="Aguiy J.C."/>
        </authorList>
    </citation>
    <scope>NUCLEOTIDE SEQUENCE [LARGE SCALE GENOMIC DNA]</scope>
    <source>
        <strain evidence="3">JCA_2017</strain>
    </source>
</reference>
<evidence type="ECO:0000313" key="3">
    <source>
        <dbReference type="EMBL" id="RDX83373.1"/>
    </source>
</evidence>
<dbReference type="FunFam" id="1.25.40.10:FF:000090">
    <property type="entry name" value="Pentatricopeptide repeat-containing protein, chloroplastic"/>
    <property type="match status" value="1"/>
</dbReference>
<proteinExistence type="predicted"/>
<feature type="repeat" description="PPR" evidence="2">
    <location>
        <begin position="309"/>
        <end position="343"/>
    </location>
</feature>
<sequence length="554" mass="62204">MNAFFTRNPTSCFKNKIFRPLSTHKLAPRRSNKGLANANALRILNLVSPQKSGTDVKSRQSHLRLIEDILENNATIPLGHNSDTLRTATEMTIQSSVLHMEQGFGVDECFLSQAVSSCGSKRDLWGGIQYHCLALTTGFIANVYVGSSLISLYSRCALLGDAYRMFEEMPVRNIVSWTAIIAGFAQEWRVDVCFELFHQMRGSDLRPNYFTYTSLLSACMGSGALGHGRCAHCQIIQMGFHSYLHVDNALITMYSKCGAIDDALFIFENMGGRDVVTWNTMISGYAQHGLAQEAINLFEEMIKQGFNPDAVTYLGVLSSCRHGGLVKEGHVYFNSMVEHGVQPELDHYSCIVDLLGRAGLLQEARDFIQNMPIFPNAVIWGSLLSSSSLHGSVRIGIQAAESRLLLEPGCSATLQQLANLYARVDLAWVGTESSHFLVSEIFMGGGKFKKQHKQCVSLPFHHYFFALESTIGLHGRSTPKVRQVPSLDYKCALISFEYRPEPGYSYNTYVCITYTVWYNKTLSIHEIRNQYEMWAYKVSGTHHHFHDELYKRTT</sequence>
<dbReference type="AlphaFoldDB" id="A0A371FZ87"/>
<dbReference type="GO" id="GO:0009451">
    <property type="term" value="P:RNA modification"/>
    <property type="evidence" value="ECO:0007669"/>
    <property type="project" value="InterPro"/>
</dbReference>
<feature type="repeat" description="PPR" evidence="2">
    <location>
        <begin position="173"/>
        <end position="207"/>
    </location>
</feature>
<evidence type="ECO:0000256" key="2">
    <source>
        <dbReference type="PROSITE-ProRule" id="PRU00708"/>
    </source>
</evidence>
<gene>
    <name evidence="3" type="primary">PCMP-E50</name>
    <name evidence="3" type="ORF">CR513_35709</name>
</gene>
<dbReference type="STRING" id="157652.A0A371FZ87"/>
<dbReference type="FunFam" id="1.25.40.10:FF:000538">
    <property type="entry name" value="Pentatricopeptide repeat-containing protein"/>
    <property type="match status" value="1"/>
</dbReference>
<evidence type="ECO:0000313" key="4">
    <source>
        <dbReference type="Proteomes" id="UP000257109"/>
    </source>
</evidence>
<dbReference type="GO" id="GO:0003723">
    <property type="term" value="F:RNA binding"/>
    <property type="evidence" value="ECO:0007669"/>
    <property type="project" value="InterPro"/>
</dbReference>
<dbReference type="InterPro" id="IPR046960">
    <property type="entry name" value="PPR_At4g14850-like_plant"/>
</dbReference>
<protein>
    <submittedName>
        <fullName evidence="3">Pentatricopeptide repeat-containing protein</fullName>
    </submittedName>
</protein>
<dbReference type="InterPro" id="IPR011990">
    <property type="entry name" value="TPR-like_helical_dom_sf"/>
</dbReference>
<dbReference type="Pfam" id="PF01535">
    <property type="entry name" value="PPR"/>
    <property type="match status" value="1"/>
</dbReference>
<dbReference type="PANTHER" id="PTHR47926">
    <property type="entry name" value="PENTATRICOPEPTIDE REPEAT-CONTAINING PROTEIN"/>
    <property type="match status" value="1"/>
</dbReference>
<dbReference type="PANTHER" id="PTHR47926:SF438">
    <property type="entry name" value="PENTATRICOPEPTIDE REPEAT-CONTAINING PROTEIN"/>
    <property type="match status" value="1"/>
</dbReference>
<dbReference type="EMBL" id="QJKJ01007376">
    <property type="protein sequence ID" value="RDX83373.1"/>
    <property type="molecule type" value="Genomic_DNA"/>
</dbReference>
<dbReference type="OrthoDB" id="768257at2759"/>
<dbReference type="Gene3D" id="1.25.40.10">
    <property type="entry name" value="Tetratricopeptide repeat domain"/>
    <property type="match status" value="2"/>
</dbReference>
<dbReference type="Pfam" id="PF13041">
    <property type="entry name" value="PPR_2"/>
    <property type="match status" value="2"/>
</dbReference>
<feature type="repeat" description="PPR" evidence="2">
    <location>
        <begin position="274"/>
        <end position="308"/>
    </location>
</feature>
<feature type="non-terminal residue" evidence="3">
    <location>
        <position position="1"/>
    </location>
</feature>
<accession>A0A371FZ87</accession>
<name>A0A371FZ87_MUCPR</name>
<dbReference type="InterPro" id="IPR002885">
    <property type="entry name" value="PPR_rpt"/>
</dbReference>
<keyword evidence="1" id="KW-0677">Repeat</keyword>